<dbReference type="KEGG" id="fku:FGKAn22_01690"/>
<dbReference type="GO" id="GO:0006313">
    <property type="term" value="P:DNA transposition"/>
    <property type="evidence" value="ECO:0007669"/>
    <property type="project" value="InterPro"/>
</dbReference>
<organism evidence="1 2">
    <name type="scientific">Ferrigenium kumadai</name>
    <dbReference type="NCBI Taxonomy" id="1682490"/>
    <lineage>
        <taxon>Bacteria</taxon>
        <taxon>Pseudomonadati</taxon>
        <taxon>Pseudomonadota</taxon>
        <taxon>Betaproteobacteria</taxon>
        <taxon>Nitrosomonadales</taxon>
        <taxon>Gallionellaceae</taxon>
        <taxon>Ferrigenium</taxon>
    </lineage>
</organism>
<evidence type="ECO:0000313" key="2">
    <source>
        <dbReference type="Proteomes" id="UP001319121"/>
    </source>
</evidence>
<dbReference type="RefSeq" id="WP_246487420.1">
    <property type="nucleotide sequence ID" value="NZ_AP019536.1"/>
</dbReference>
<dbReference type="EMBL" id="AP019536">
    <property type="protein sequence ID" value="BBI98476.1"/>
    <property type="molecule type" value="Genomic_DNA"/>
</dbReference>
<proteinExistence type="predicted"/>
<gene>
    <name evidence="1" type="ORF">FGKAn22_01690</name>
</gene>
<sequence length="78" mass="8701">MTNYRCSDIAGASYFFTVNLADRSQSLLTDNIALLRSAFEYTRERHPFSIDAVVICRITFTQSGRCQKAITISRCAGG</sequence>
<dbReference type="Proteomes" id="UP001319121">
    <property type="component" value="Chromosome"/>
</dbReference>
<protein>
    <submittedName>
        <fullName evidence="1">Uncharacterized protein</fullName>
    </submittedName>
</protein>
<keyword evidence="2" id="KW-1185">Reference proteome</keyword>
<evidence type="ECO:0000313" key="1">
    <source>
        <dbReference type="EMBL" id="BBI98476.1"/>
    </source>
</evidence>
<accession>A0AAN1SXN1</accession>
<name>A0AAN1SXN1_9PROT</name>
<dbReference type="GO" id="GO:0004803">
    <property type="term" value="F:transposase activity"/>
    <property type="evidence" value="ECO:0007669"/>
    <property type="project" value="InterPro"/>
</dbReference>
<dbReference type="GO" id="GO:0003677">
    <property type="term" value="F:DNA binding"/>
    <property type="evidence" value="ECO:0007669"/>
    <property type="project" value="InterPro"/>
</dbReference>
<dbReference type="SUPFAM" id="SSF143422">
    <property type="entry name" value="Transposase IS200-like"/>
    <property type="match status" value="1"/>
</dbReference>
<dbReference type="InterPro" id="IPR036515">
    <property type="entry name" value="Transposase_17_sf"/>
</dbReference>
<dbReference type="AlphaFoldDB" id="A0AAN1SXN1"/>
<reference evidence="1 2" key="1">
    <citation type="submission" date="2019-03" db="EMBL/GenBank/DDBJ databases">
        <title>Complete genome sequence of Ferrigenium kumadai strain An22, a microaerophilic iron-oxidizing bacterium isolated from a paddy field soil.</title>
        <authorList>
            <person name="Watanabe T."/>
            <person name="Asakawa S."/>
        </authorList>
    </citation>
    <scope>NUCLEOTIDE SEQUENCE [LARGE SCALE GENOMIC DNA]</scope>
    <source>
        <strain evidence="1 2">An22</strain>
    </source>
</reference>